<dbReference type="Pfam" id="PF04203">
    <property type="entry name" value="Sortase"/>
    <property type="match status" value="1"/>
</dbReference>
<proteinExistence type="predicted"/>
<keyword evidence="4" id="KW-1185">Reference proteome</keyword>
<dbReference type="RefSeq" id="WP_223203737.1">
    <property type="nucleotide sequence ID" value="NZ_BAABBJ010000010.1"/>
</dbReference>
<dbReference type="InterPro" id="IPR005754">
    <property type="entry name" value="Sortase"/>
</dbReference>
<evidence type="ECO:0000256" key="2">
    <source>
        <dbReference type="SAM" id="MobiDB-lite"/>
    </source>
</evidence>
<organism evidence="3 4">
    <name type="scientific">Cellulomonas soli</name>
    <dbReference type="NCBI Taxonomy" id="931535"/>
    <lineage>
        <taxon>Bacteria</taxon>
        <taxon>Bacillati</taxon>
        <taxon>Actinomycetota</taxon>
        <taxon>Actinomycetes</taxon>
        <taxon>Micrococcales</taxon>
        <taxon>Cellulomonadaceae</taxon>
        <taxon>Cellulomonas</taxon>
    </lineage>
</organism>
<dbReference type="InterPro" id="IPR042001">
    <property type="entry name" value="Sortase_F"/>
</dbReference>
<dbReference type="SUPFAM" id="SSF63817">
    <property type="entry name" value="Sortase"/>
    <property type="match status" value="1"/>
</dbReference>
<evidence type="ECO:0000313" key="3">
    <source>
        <dbReference type="EMBL" id="GEP70803.1"/>
    </source>
</evidence>
<dbReference type="Proteomes" id="UP000321798">
    <property type="component" value="Unassembled WGS sequence"/>
</dbReference>
<feature type="region of interest" description="Disordered" evidence="2">
    <location>
        <begin position="41"/>
        <end position="86"/>
    </location>
</feature>
<evidence type="ECO:0008006" key="5">
    <source>
        <dbReference type="Google" id="ProtNLM"/>
    </source>
</evidence>
<name>A0A512PHZ8_9CELL</name>
<keyword evidence="1" id="KW-0378">Hydrolase</keyword>
<reference evidence="3 4" key="1">
    <citation type="submission" date="2019-07" db="EMBL/GenBank/DDBJ databases">
        <title>Whole genome shotgun sequence of Cellulomonas soli NBRC 109434.</title>
        <authorList>
            <person name="Hosoyama A."/>
            <person name="Uohara A."/>
            <person name="Ohji S."/>
            <person name="Ichikawa N."/>
        </authorList>
    </citation>
    <scope>NUCLEOTIDE SEQUENCE [LARGE SCALE GENOMIC DNA]</scope>
    <source>
        <strain evidence="3 4">NBRC 109434</strain>
    </source>
</reference>
<dbReference type="AlphaFoldDB" id="A0A512PHZ8"/>
<feature type="compositionally biased region" description="Low complexity" evidence="2">
    <location>
        <begin position="60"/>
        <end position="80"/>
    </location>
</feature>
<dbReference type="GO" id="GO:0016787">
    <property type="term" value="F:hydrolase activity"/>
    <property type="evidence" value="ECO:0007669"/>
    <property type="project" value="UniProtKB-KW"/>
</dbReference>
<gene>
    <name evidence="3" type="ORF">CSO01_35180</name>
</gene>
<comment type="caution">
    <text evidence="3">The sequence shown here is derived from an EMBL/GenBank/DDBJ whole genome shotgun (WGS) entry which is preliminary data.</text>
</comment>
<evidence type="ECO:0000313" key="4">
    <source>
        <dbReference type="Proteomes" id="UP000321798"/>
    </source>
</evidence>
<evidence type="ECO:0000256" key="1">
    <source>
        <dbReference type="ARBA" id="ARBA00022801"/>
    </source>
</evidence>
<dbReference type="Gene3D" id="2.40.260.10">
    <property type="entry name" value="Sortase"/>
    <property type="match status" value="1"/>
</dbReference>
<accession>A0A512PHZ8</accession>
<dbReference type="CDD" id="cd05829">
    <property type="entry name" value="Sortase_F"/>
    <property type="match status" value="1"/>
</dbReference>
<dbReference type="InterPro" id="IPR023365">
    <property type="entry name" value="Sortase_dom-sf"/>
</dbReference>
<protein>
    <recommendedName>
        <fullName evidence="5">Class F sortase</fullName>
    </recommendedName>
</protein>
<dbReference type="EMBL" id="BKAL01000016">
    <property type="protein sequence ID" value="GEP70803.1"/>
    <property type="molecule type" value="Genomic_DNA"/>
</dbReference>
<sequence length="250" mass="25698">MNGERPRAAARLLHPSLLVPALLVPTLLGSALLVGCTPGPQHDARTTSAGPTAPGPLSGPSPAGSTSPAPTTTTSATTLPQADVPVRRSDLGSLTAEPEPAAPARLQVPELGLDMPVDPVGVLTDGTMQVPQDADRAGWYRYGAAPDSPAGSTLLAAHVDSTTTGIGPFARLREATVGTAVQLTTSDGRTHAYRVVRLEQIGKDGAPLEQWFARDGRPLLVLVTCGGAFRRDIGHYTDNVVVTAEPVGSG</sequence>